<protein>
    <submittedName>
        <fullName evidence="6">OLC1v1010893C1</fullName>
    </submittedName>
</protein>
<dbReference type="SUPFAM" id="SSF57850">
    <property type="entry name" value="RING/U-box"/>
    <property type="match status" value="1"/>
</dbReference>
<dbReference type="PANTHER" id="PTHR45931">
    <property type="entry name" value="SI:CH211-59O9.10"/>
    <property type="match status" value="1"/>
</dbReference>
<evidence type="ECO:0000259" key="5">
    <source>
        <dbReference type="PROSITE" id="PS50089"/>
    </source>
</evidence>
<dbReference type="InterPro" id="IPR001841">
    <property type="entry name" value="Znf_RING"/>
</dbReference>
<evidence type="ECO:0000313" key="6">
    <source>
        <dbReference type="EMBL" id="CAI9110806.1"/>
    </source>
</evidence>
<dbReference type="PROSITE" id="PS50089">
    <property type="entry name" value="ZF_RING_2"/>
    <property type="match status" value="1"/>
</dbReference>
<sequence>MAALVVKALGSAIRVFKWDMEPPLEEESSASALEYLGGIILVRLRTTFASDPERKIDQDHEIFFPKSSLNNLKHFETARKLIGAALKQLPYLDSCRNLAAVAGSLTADLLFKFNFGTEILSGDGAVPVIYLRMEIKLGDEKPNSRKNVNAGEIKFPGNVYGLIYVDGDFRSKKIRRLCRELCYGGRKSSEVTEPPLGFEEVKPAIQIKYFEDSIAGDDPQGNQCPICFDSFSEGTMFVETSCSYRFHKKCMYEWLLDNSSCPICGSICIVTV</sequence>
<dbReference type="AlphaFoldDB" id="A0AAV1DUU2"/>
<keyword evidence="7" id="KW-1185">Reference proteome</keyword>
<evidence type="ECO:0000256" key="2">
    <source>
        <dbReference type="ARBA" id="ARBA00022771"/>
    </source>
</evidence>
<dbReference type="Proteomes" id="UP001161247">
    <property type="component" value="Chromosome 6"/>
</dbReference>
<feature type="domain" description="RING-type" evidence="5">
    <location>
        <begin position="224"/>
        <end position="264"/>
    </location>
</feature>
<keyword evidence="3" id="KW-0862">Zinc</keyword>
<evidence type="ECO:0000256" key="1">
    <source>
        <dbReference type="ARBA" id="ARBA00022723"/>
    </source>
</evidence>
<proteinExistence type="predicted"/>
<evidence type="ECO:0000256" key="4">
    <source>
        <dbReference type="PROSITE-ProRule" id="PRU00175"/>
    </source>
</evidence>
<dbReference type="PANTHER" id="PTHR45931:SF3">
    <property type="entry name" value="RING ZINC FINGER-CONTAINING PROTEIN"/>
    <property type="match status" value="1"/>
</dbReference>
<dbReference type="Pfam" id="PF13639">
    <property type="entry name" value="zf-RING_2"/>
    <property type="match status" value="1"/>
</dbReference>
<dbReference type="GO" id="GO:0061630">
    <property type="term" value="F:ubiquitin protein ligase activity"/>
    <property type="evidence" value="ECO:0007669"/>
    <property type="project" value="TreeGrafter"/>
</dbReference>
<dbReference type="GO" id="GO:0005634">
    <property type="term" value="C:nucleus"/>
    <property type="evidence" value="ECO:0007669"/>
    <property type="project" value="TreeGrafter"/>
</dbReference>
<dbReference type="SMART" id="SM00184">
    <property type="entry name" value="RING"/>
    <property type="match status" value="1"/>
</dbReference>
<accession>A0AAV1DUU2</accession>
<name>A0AAV1DUU2_OLDCO</name>
<evidence type="ECO:0000313" key="7">
    <source>
        <dbReference type="Proteomes" id="UP001161247"/>
    </source>
</evidence>
<reference evidence="6" key="1">
    <citation type="submission" date="2023-03" db="EMBL/GenBank/DDBJ databases">
        <authorList>
            <person name="Julca I."/>
        </authorList>
    </citation>
    <scope>NUCLEOTIDE SEQUENCE</scope>
</reference>
<organism evidence="6 7">
    <name type="scientific">Oldenlandia corymbosa var. corymbosa</name>
    <dbReference type="NCBI Taxonomy" id="529605"/>
    <lineage>
        <taxon>Eukaryota</taxon>
        <taxon>Viridiplantae</taxon>
        <taxon>Streptophyta</taxon>
        <taxon>Embryophyta</taxon>
        <taxon>Tracheophyta</taxon>
        <taxon>Spermatophyta</taxon>
        <taxon>Magnoliopsida</taxon>
        <taxon>eudicotyledons</taxon>
        <taxon>Gunneridae</taxon>
        <taxon>Pentapetalae</taxon>
        <taxon>asterids</taxon>
        <taxon>lamiids</taxon>
        <taxon>Gentianales</taxon>
        <taxon>Rubiaceae</taxon>
        <taxon>Rubioideae</taxon>
        <taxon>Spermacoceae</taxon>
        <taxon>Hedyotis-Oldenlandia complex</taxon>
        <taxon>Oldenlandia</taxon>
    </lineage>
</organism>
<dbReference type="InterPro" id="IPR013083">
    <property type="entry name" value="Znf_RING/FYVE/PHD"/>
</dbReference>
<evidence type="ECO:0000256" key="3">
    <source>
        <dbReference type="ARBA" id="ARBA00022833"/>
    </source>
</evidence>
<dbReference type="GO" id="GO:0008270">
    <property type="term" value="F:zinc ion binding"/>
    <property type="evidence" value="ECO:0007669"/>
    <property type="project" value="UniProtKB-KW"/>
</dbReference>
<dbReference type="GO" id="GO:0006511">
    <property type="term" value="P:ubiquitin-dependent protein catabolic process"/>
    <property type="evidence" value="ECO:0007669"/>
    <property type="project" value="TreeGrafter"/>
</dbReference>
<dbReference type="Gene3D" id="3.30.40.10">
    <property type="entry name" value="Zinc/RING finger domain, C3HC4 (zinc finger)"/>
    <property type="match status" value="1"/>
</dbReference>
<keyword evidence="1" id="KW-0479">Metal-binding</keyword>
<dbReference type="EMBL" id="OX459123">
    <property type="protein sequence ID" value="CAI9110806.1"/>
    <property type="molecule type" value="Genomic_DNA"/>
</dbReference>
<gene>
    <name evidence="6" type="ORF">OLC1_LOCUS18372</name>
</gene>
<dbReference type="InterPro" id="IPR051834">
    <property type="entry name" value="RING_finger_E3_ligase"/>
</dbReference>
<keyword evidence="2 4" id="KW-0863">Zinc-finger</keyword>